<dbReference type="RefSeq" id="XP_040711895.1">
    <property type="nucleotide sequence ID" value="XM_040864342.1"/>
</dbReference>
<dbReference type="InParanoid" id="A0A1Y2DIZ7"/>
<evidence type="ECO:0000256" key="2">
    <source>
        <dbReference type="SAM" id="SignalP"/>
    </source>
</evidence>
<feature type="coiled-coil region" evidence="1">
    <location>
        <begin position="99"/>
        <end position="160"/>
    </location>
</feature>
<dbReference type="AlphaFoldDB" id="A0A1Y2DIZ7"/>
<evidence type="ECO:0000313" key="4">
    <source>
        <dbReference type="Proteomes" id="UP000193689"/>
    </source>
</evidence>
<gene>
    <name evidence="3" type="ORF">BCR38DRAFT_488936</name>
</gene>
<name>A0A1Y2DIZ7_9PEZI</name>
<keyword evidence="4" id="KW-1185">Reference proteome</keyword>
<reference evidence="3 4" key="1">
    <citation type="submission" date="2016-07" db="EMBL/GenBank/DDBJ databases">
        <title>Pervasive Adenine N6-methylation of Active Genes in Fungi.</title>
        <authorList>
            <consortium name="DOE Joint Genome Institute"/>
            <person name="Mondo S.J."/>
            <person name="Dannebaum R.O."/>
            <person name="Kuo R.C."/>
            <person name="Labutti K."/>
            <person name="Haridas S."/>
            <person name="Kuo A."/>
            <person name="Salamov A."/>
            <person name="Ahrendt S.R."/>
            <person name="Lipzen A."/>
            <person name="Sullivan W."/>
            <person name="Andreopoulos W.B."/>
            <person name="Clum A."/>
            <person name="Lindquist E."/>
            <person name="Daum C."/>
            <person name="Ramamoorthy G.K."/>
            <person name="Gryganskyi A."/>
            <person name="Culley D."/>
            <person name="Magnuson J.K."/>
            <person name="James T.Y."/>
            <person name="O'Malley M.A."/>
            <person name="Stajich J.E."/>
            <person name="Spatafora J.W."/>
            <person name="Visel A."/>
            <person name="Grigoriev I.V."/>
        </authorList>
    </citation>
    <scope>NUCLEOTIDE SEQUENCE [LARGE SCALE GENOMIC DNA]</scope>
    <source>
        <strain evidence="3 4">CBS 129021</strain>
    </source>
</reference>
<accession>A0A1Y2DIZ7</accession>
<sequence>MFINTIITAYLIWAAAAAPLVIPPDEANILPIDDRPEVTHYTPRAIQLTTTPLFPRVIRNNPISVAKFKQKAKIDDIRDAQRIQHANQNALEDKEREDIAEARYRMNTATNKKEKLAAQKDKVHEQEELIELKAQGKYEKAELQRQKELAKWKLVKIKKAEREQSRAEREARLRGH</sequence>
<comment type="caution">
    <text evidence="3">The sequence shown here is derived from an EMBL/GenBank/DDBJ whole genome shotgun (WGS) entry which is preliminary data.</text>
</comment>
<dbReference type="Proteomes" id="UP000193689">
    <property type="component" value="Unassembled WGS sequence"/>
</dbReference>
<dbReference type="EMBL" id="MCFJ01000014">
    <property type="protein sequence ID" value="ORY59201.1"/>
    <property type="molecule type" value="Genomic_DNA"/>
</dbReference>
<keyword evidence="1" id="KW-0175">Coiled coil</keyword>
<evidence type="ECO:0000313" key="3">
    <source>
        <dbReference type="EMBL" id="ORY59201.1"/>
    </source>
</evidence>
<organism evidence="3 4">
    <name type="scientific">Pseudomassariella vexata</name>
    <dbReference type="NCBI Taxonomy" id="1141098"/>
    <lineage>
        <taxon>Eukaryota</taxon>
        <taxon>Fungi</taxon>
        <taxon>Dikarya</taxon>
        <taxon>Ascomycota</taxon>
        <taxon>Pezizomycotina</taxon>
        <taxon>Sordariomycetes</taxon>
        <taxon>Xylariomycetidae</taxon>
        <taxon>Amphisphaeriales</taxon>
        <taxon>Pseudomassariaceae</taxon>
        <taxon>Pseudomassariella</taxon>
    </lineage>
</organism>
<proteinExistence type="predicted"/>
<protein>
    <submittedName>
        <fullName evidence="3">Uncharacterized protein</fullName>
    </submittedName>
</protein>
<feature type="signal peptide" evidence="2">
    <location>
        <begin position="1"/>
        <end position="17"/>
    </location>
</feature>
<dbReference type="GeneID" id="63780554"/>
<evidence type="ECO:0000256" key="1">
    <source>
        <dbReference type="SAM" id="Coils"/>
    </source>
</evidence>
<keyword evidence="2" id="KW-0732">Signal</keyword>
<feature type="chain" id="PRO_5012056312" evidence="2">
    <location>
        <begin position="18"/>
        <end position="176"/>
    </location>
</feature>